<feature type="compositionally biased region" description="Basic and acidic residues" evidence="1">
    <location>
        <begin position="725"/>
        <end position="751"/>
    </location>
</feature>
<feature type="compositionally biased region" description="Acidic residues" evidence="1">
    <location>
        <begin position="461"/>
        <end position="478"/>
    </location>
</feature>
<feature type="region of interest" description="Disordered" evidence="1">
    <location>
        <begin position="1452"/>
        <end position="1535"/>
    </location>
</feature>
<feature type="compositionally biased region" description="Basic and acidic residues" evidence="1">
    <location>
        <begin position="593"/>
        <end position="636"/>
    </location>
</feature>
<feature type="compositionally biased region" description="Acidic residues" evidence="1">
    <location>
        <begin position="1009"/>
        <end position="1018"/>
    </location>
</feature>
<feature type="compositionally biased region" description="Polar residues" evidence="1">
    <location>
        <begin position="1410"/>
        <end position="1427"/>
    </location>
</feature>
<dbReference type="Pfam" id="PF15257">
    <property type="entry name" value="DUF4590"/>
    <property type="match status" value="1"/>
</dbReference>
<sequence length="1642" mass="184442">MSHLNPGLIAAYNSLTDRHLTGYFNNVRIRRHLQKVGLISRSGRIVPDKEYKHKMIQRAHHRHVKDCLSQAIFHKVLDMERLYQSDIKRKLEEFARREQSNKAKTERSRRYDEEPMLMLSPRPPTRPKISHARHSGPEGENSESTESPNSSRPNTAPGNIQRPVRLKPLNSNSATASLKRTTLRYRLRERDSSNDTDQPLGYTLDRDTMRHTTMTEFSSTISPYRLPVINNYVTPVPPLTKKKDRGTRANGTHRGRKLRPTTAPIEPPSVLQRTSAQSMVSVRMVYFGKSVHLSHDLMDLRDEVKVFQQHCGGENLCVFKGKLRERETFQLVSRRHQGFPFSLTFFLNGMQVERLSSCCEFKHRKGSRLGGRHGHFGFCSVEGASPCYKCIIATGLDKKPPPPVRRVKEEPAASKSPHEKETTDVDEDIEAHSNTELRASQEMETDNNGVTAEQKKRKDDYEEDFEADDEGPVEDAEDAVEKPSSVANDEVKETESRDEHDQNENNKESDSEVEDASTSKVQRSPSVSSGRTSSLSSRDSDNSEREIEDDTKEVTTAVLENCSAAQPEEDLTTKMEESSSVTLPQAAEEDSETQEKSELEMSEDIEKNVRTDGGEVGKEAKPEDNPQEPECEREAELSDTSTEEDEGASVKTQQDIQGAEMEGAVGFTSPQPPNTKEDNQEENETKTQEAASEETSHGDDETGQPEIEETNTQMTLAQKDEEEEKQSIKHEEVTGNLEEKQEIKEHERTNEVEQQAEQMKDQIETQANINSDSQNIQEAIKEDAKEEPQTYDQSLNTENTDHEDTPAIESELPEVAEEPAVEKEGSVSPTENDKETGVADTERKADDADQSNERPDRDERDDQTDEAGDDGSTGEKIQDTDDVMADAGSVIKQEGEEKSSEEKGAEKDVKDEAEKEDKVIVEEVAEKDSEDESKDLGDVGKAIEGEEGNKGVEDLKAEDKDGQRIERDDRDDREESGEVELQENKEDQDMKAEHTENDNDVEIEKVDVDEGQNESEDGEQGRNETSEDEGPKSENEIVEETEKINSEMTENREQEENENVVEEGNIDEMAEREGEGVTESLICEEDESKKEEDVNEIVENVEEKDENKEVVSRENVTEKPEDNVPGDQNEGSVVQEEQNEIGSRRAPEDTELKEEVDESLPAGENNDFSGNLAAENGATENAKKEDVEKQEDEEMQDKLVGETTAGPAQDVTDERKAKPEISEDVREDVGVHSEKVVDDKSMTEEADKESETSAKTFIENIVPEEMETTNKIPDVEDTIKEHNDMEEAPKDADMRSRDAPEGKDSEPGEPSENSVKEEEDRSMSHSVKSQPVENMFKNEENNLSIDSVEPSIRPAVLDNASGVDLVSNWINIHQASRYFQTCIEPVDESKESSISDEAEKDRNDEVLDATDTQSTNEIPTPVQSDLNENPGHDTLVESFITVKKPEDLEDLDITQEEKVKEGGDKRGSLVTKWSRQSHDDGEIDGREDSLNNVVKVQDLTSELNPNSHEESKQKKRQTTTEEIMQFSSVSQTEETIDKEILDTSEHDVKSEHEYIEPQSPTITVISDLTIINKSENGSQDDTASVDVLSRQSDGNRRTKVSDGHFKQSVGNDTVSTFSLDDSRFFGPAGYPRLTTAHTENSY</sequence>
<dbReference type="InterPro" id="IPR048257">
    <property type="entry name" value="DUF4590"/>
</dbReference>
<feature type="region of interest" description="Disordered" evidence="1">
    <location>
        <begin position="399"/>
        <end position="1335"/>
    </location>
</feature>
<organism evidence="3 4">
    <name type="scientific">Triplophysa tibetana</name>
    <dbReference type="NCBI Taxonomy" id="1572043"/>
    <lineage>
        <taxon>Eukaryota</taxon>
        <taxon>Metazoa</taxon>
        <taxon>Chordata</taxon>
        <taxon>Craniata</taxon>
        <taxon>Vertebrata</taxon>
        <taxon>Euteleostomi</taxon>
        <taxon>Actinopterygii</taxon>
        <taxon>Neopterygii</taxon>
        <taxon>Teleostei</taxon>
        <taxon>Ostariophysi</taxon>
        <taxon>Cypriniformes</taxon>
        <taxon>Nemacheilidae</taxon>
        <taxon>Triplophysa</taxon>
    </lineage>
</organism>
<dbReference type="Proteomes" id="UP000324632">
    <property type="component" value="Chromosome 12"/>
</dbReference>
<feature type="domain" description="DUF4590" evidence="2">
    <location>
        <begin position="292"/>
        <end position="403"/>
    </location>
</feature>
<feature type="region of interest" description="Disordered" evidence="1">
    <location>
        <begin position="235"/>
        <end position="274"/>
    </location>
</feature>
<feature type="region of interest" description="Disordered" evidence="1">
    <location>
        <begin position="1388"/>
        <end position="1430"/>
    </location>
</feature>
<feature type="compositionally biased region" description="Basic and acidic residues" evidence="1">
    <location>
        <begin position="1388"/>
        <end position="1405"/>
    </location>
</feature>
<feature type="compositionally biased region" description="Basic and acidic residues" evidence="1">
    <location>
        <begin position="934"/>
        <end position="970"/>
    </location>
</feature>
<gene>
    <name evidence="3" type="ORF">E1301_Tti007414</name>
</gene>
<protein>
    <submittedName>
        <fullName evidence="3">Glutamate-rich protein 3</fullName>
    </submittedName>
</protein>
<feature type="compositionally biased region" description="Basic and acidic residues" evidence="1">
    <location>
        <begin position="1273"/>
        <end position="1306"/>
    </location>
</feature>
<feature type="compositionally biased region" description="Polar residues" evidence="1">
    <location>
        <begin position="169"/>
        <end position="180"/>
    </location>
</feature>
<dbReference type="PANTHER" id="PTHR23034">
    <property type="entry name" value="GLUTAMATE-RICH PROTEIN 3"/>
    <property type="match status" value="1"/>
</dbReference>
<feature type="region of interest" description="Disordered" evidence="1">
    <location>
        <begin position="96"/>
        <end position="203"/>
    </location>
</feature>
<dbReference type="PANTHER" id="PTHR23034:SF2">
    <property type="entry name" value="GLUTAMATE-RICH PROTEIN 3"/>
    <property type="match status" value="1"/>
</dbReference>
<feature type="compositionally biased region" description="Basic and acidic residues" evidence="1">
    <location>
        <begin position="675"/>
        <end position="687"/>
    </location>
</feature>
<feature type="compositionally biased region" description="Basic and acidic residues" evidence="1">
    <location>
        <begin position="820"/>
        <end position="860"/>
    </location>
</feature>
<feature type="compositionally biased region" description="Basic and acidic residues" evidence="1">
    <location>
        <begin position="1593"/>
        <end position="1605"/>
    </location>
</feature>
<feature type="compositionally biased region" description="Basic and acidic residues" evidence="1">
    <location>
        <begin position="1105"/>
        <end position="1122"/>
    </location>
</feature>
<accession>A0A5A9P0L7</accession>
<feature type="compositionally biased region" description="Basic and acidic residues" evidence="1">
    <location>
        <begin position="489"/>
        <end position="510"/>
    </location>
</feature>
<feature type="compositionally biased region" description="Basic and acidic residues" evidence="1">
    <location>
        <begin position="430"/>
        <end position="441"/>
    </location>
</feature>
<reference evidence="3 4" key="1">
    <citation type="journal article" date="2019" name="Mol. Ecol. Resour.">
        <title>Chromosome-level genome assembly of Triplophysa tibetana, a fish adapted to the harsh high-altitude environment of the Tibetan Plateau.</title>
        <authorList>
            <person name="Yang X."/>
            <person name="Liu H."/>
            <person name="Ma Z."/>
            <person name="Zou Y."/>
            <person name="Zou M."/>
            <person name="Mao Y."/>
            <person name="Li X."/>
            <person name="Wang H."/>
            <person name="Chen T."/>
            <person name="Wang W."/>
            <person name="Yang R."/>
        </authorList>
    </citation>
    <scope>NUCLEOTIDE SEQUENCE [LARGE SCALE GENOMIC DNA]</scope>
    <source>
        <strain evidence="3">TTIB1903HZAU</strain>
        <tissue evidence="3">Muscle</tissue>
    </source>
</reference>
<evidence type="ECO:0000256" key="1">
    <source>
        <dbReference type="SAM" id="MobiDB-lite"/>
    </source>
</evidence>
<feature type="compositionally biased region" description="Basic and acidic residues" evidence="1">
    <location>
        <begin position="1455"/>
        <end position="1467"/>
    </location>
</feature>
<comment type="caution">
    <text evidence="3">The sequence shown here is derived from an EMBL/GenBank/DDBJ whole genome shotgun (WGS) entry which is preliminary data.</text>
</comment>
<dbReference type="EMBL" id="SOYY01000012">
    <property type="protein sequence ID" value="KAA0714266.1"/>
    <property type="molecule type" value="Genomic_DNA"/>
</dbReference>
<feature type="compositionally biased region" description="Acidic residues" evidence="1">
    <location>
        <begin position="971"/>
        <end position="981"/>
    </location>
</feature>
<feature type="region of interest" description="Disordered" evidence="1">
    <location>
        <begin position="1574"/>
        <end position="1612"/>
    </location>
</feature>
<evidence type="ECO:0000313" key="3">
    <source>
        <dbReference type="EMBL" id="KAA0714266.1"/>
    </source>
</evidence>
<evidence type="ECO:0000313" key="4">
    <source>
        <dbReference type="Proteomes" id="UP000324632"/>
    </source>
</evidence>
<proteinExistence type="predicted"/>
<feature type="compositionally biased region" description="Basic residues" evidence="1">
    <location>
        <begin position="240"/>
        <end position="259"/>
    </location>
</feature>
<feature type="compositionally biased region" description="Basic and acidic residues" evidence="1">
    <location>
        <begin position="1476"/>
        <end position="1489"/>
    </location>
</feature>
<keyword evidence="4" id="KW-1185">Reference proteome</keyword>
<feature type="compositionally biased region" description="Basic and acidic residues" evidence="1">
    <location>
        <begin position="893"/>
        <end position="927"/>
    </location>
</feature>
<evidence type="ECO:0000259" key="2">
    <source>
        <dbReference type="Pfam" id="PF15257"/>
    </source>
</evidence>
<feature type="compositionally biased region" description="Low complexity" evidence="1">
    <location>
        <begin position="523"/>
        <end position="537"/>
    </location>
</feature>
<feature type="compositionally biased region" description="Low complexity" evidence="1">
    <location>
        <begin position="138"/>
        <end position="151"/>
    </location>
</feature>
<feature type="compositionally biased region" description="Basic and acidic residues" evidence="1">
    <location>
        <begin position="1212"/>
        <end position="1252"/>
    </location>
</feature>
<feature type="compositionally biased region" description="Basic and acidic residues" evidence="1">
    <location>
        <begin position="1314"/>
        <end position="1323"/>
    </location>
</feature>
<feature type="compositionally biased region" description="Polar residues" evidence="1">
    <location>
        <begin position="764"/>
        <end position="777"/>
    </location>
</feature>
<feature type="compositionally biased region" description="Polar residues" evidence="1">
    <location>
        <begin position="1490"/>
        <end position="1506"/>
    </location>
</feature>
<feature type="compositionally biased region" description="Basic and acidic residues" evidence="1">
    <location>
        <begin position="96"/>
        <end position="113"/>
    </location>
</feature>
<feature type="compositionally biased region" description="Basic and acidic residues" evidence="1">
    <location>
        <begin position="1019"/>
        <end position="1054"/>
    </location>
</feature>
<feature type="compositionally biased region" description="Polar residues" evidence="1">
    <location>
        <begin position="1520"/>
        <end position="1533"/>
    </location>
</feature>
<feature type="compositionally biased region" description="Acidic residues" evidence="1">
    <location>
        <begin position="1093"/>
        <end position="1104"/>
    </location>
</feature>
<feature type="compositionally biased region" description="Basic and acidic residues" evidence="1">
    <location>
        <begin position="399"/>
        <end position="423"/>
    </location>
</feature>
<feature type="compositionally biased region" description="Basic and acidic residues" evidence="1">
    <location>
        <begin position="982"/>
        <end position="1008"/>
    </location>
</feature>
<dbReference type="InterPro" id="IPR027962">
    <property type="entry name" value="ERICH3"/>
</dbReference>
<name>A0A5A9P0L7_9TELE</name>
<feature type="compositionally biased region" description="Basic and acidic residues" evidence="1">
    <location>
        <begin position="779"/>
        <end position="788"/>
    </location>
</feature>
<feature type="compositionally biased region" description="Acidic residues" evidence="1">
    <location>
        <begin position="1055"/>
        <end position="1068"/>
    </location>
</feature>